<dbReference type="KEGG" id="hhk:HH1059_21900"/>
<dbReference type="InterPro" id="IPR036505">
    <property type="entry name" value="Amidase/PGRP_sf"/>
</dbReference>
<dbReference type="GO" id="GO:0008745">
    <property type="term" value="F:N-acetylmuramoyl-L-alanine amidase activity"/>
    <property type="evidence" value="ECO:0007669"/>
    <property type="project" value="UniProtKB-EC"/>
</dbReference>
<dbReference type="EMBL" id="AP017372">
    <property type="protein sequence ID" value="BAU58899.1"/>
    <property type="molecule type" value="Genomic_DNA"/>
</dbReference>
<evidence type="ECO:0000256" key="9">
    <source>
        <dbReference type="ARBA" id="ARBA00022833"/>
    </source>
</evidence>
<gene>
    <name evidence="14" type="ORF">HH1059_21900</name>
</gene>
<evidence type="ECO:0000256" key="11">
    <source>
        <dbReference type="ARBA" id="ARBA00039257"/>
    </source>
</evidence>
<dbReference type="Proteomes" id="UP000218890">
    <property type="component" value="Chromosome"/>
</dbReference>
<dbReference type="SMART" id="SM00644">
    <property type="entry name" value="Ami_2"/>
    <property type="match status" value="1"/>
</dbReference>
<evidence type="ECO:0000256" key="6">
    <source>
        <dbReference type="ARBA" id="ARBA00022490"/>
    </source>
</evidence>
<comment type="cofactor">
    <cofactor evidence="2">
        <name>Zn(2+)</name>
        <dbReference type="ChEBI" id="CHEBI:29105"/>
    </cofactor>
</comment>
<dbReference type="GO" id="GO:0071555">
    <property type="term" value="P:cell wall organization"/>
    <property type="evidence" value="ECO:0007669"/>
    <property type="project" value="UniProtKB-KW"/>
</dbReference>
<evidence type="ECO:0000256" key="1">
    <source>
        <dbReference type="ARBA" id="ARBA00001561"/>
    </source>
</evidence>
<dbReference type="GO" id="GO:0005737">
    <property type="term" value="C:cytoplasm"/>
    <property type="evidence" value="ECO:0007669"/>
    <property type="project" value="UniProtKB-SubCell"/>
</dbReference>
<evidence type="ECO:0000259" key="13">
    <source>
        <dbReference type="SMART" id="SM00644"/>
    </source>
</evidence>
<keyword evidence="7" id="KW-0479">Metal-binding</keyword>
<dbReference type="AlphaFoldDB" id="A0A0X8XD18"/>
<keyword evidence="9" id="KW-0862">Zinc</keyword>
<feature type="domain" description="N-acetylmuramoyl-L-alanine amidase" evidence="13">
    <location>
        <begin position="16"/>
        <end position="168"/>
    </location>
</feature>
<comment type="similarity">
    <text evidence="4">Belongs to the N-acetylmuramoyl-L-alanine amidase 2 family.</text>
</comment>
<keyword evidence="8" id="KW-0378">Hydrolase</keyword>
<evidence type="ECO:0000256" key="7">
    <source>
        <dbReference type="ARBA" id="ARBA00022723"/>
    </source>
</evidence>
<sequence length="180" mass="20535">MYIGSGWLWPARHIISKNCAPRPAGSEIDLLVIHSISLPPGQFAGSKWIDDLFTNQLDPHAHPYFAQISRLQVSAHFLLDRHGHITQYVPLNLQAWHAGLSSFKGRGNCNDFSIGIELEGDEVTPYTSEQYKSLVRLTRLLREEYPAITKQRIVGHCHIAPERKSDPGDVFAWDWFYEQL</sequence>
<dbReference type="OrthoDB" id="9794842at2"/>
<dbReference type="GO" id="GO:0046872">
    <property type="term" value="F:metal ion binding"/>
    <property type="evidence" value="ECO:0007669"/>
    <property type="project" value="UniProtKB-KW"/>
</dbReference>
<protein>
    <recommendedName>
        <fullName evidence="11">1,6-anhydro-N-acetylmuramyl-L-alanine amidase AmpD</fullName>
        <ecNumber evidence="5">3.5.1.28</ecNumber>
    </recommendedName>
    <alternativeName>
        <fullName evidence="12">N-acetylmuramoyl-L-alanine amidase</fullName>
    </alternativeName>
</protein>
<keyword evidence="15" id="KW-1185">Reference proteome</keyword>
<dbReference type="InterPro" id="IPR002502">
    <property type="entry name" value="Amidase_domain"/>
</dbReference>
<keyword evidence="6" id="KW-0963">Cytoplasm</keyword>
<comment type="catalytic activity">
    <reaction evidence="1">
        <text>Hydrolyzes the link between N-acetylmuramoyl residues and L-amino acid residues in certain cell-wall glycopeptides.</text>
        <dbReference type="EC" id="3.5.1.28"/>
    </reaction>
</comment>
<dbReference type="GO" id="GO:0009254">
    <property type="term" value="P:peptidoglycan turnover"/>
    <property type="evidence" value="ECO:0007669"/>
    <property type="project" value="TreeGrafter"/>
</dbReference>
<dbReference type="InterPro" id="IPR051206">
    <property type="entry name" value="NAMLAA_amidase_2"/>
</dbReference>
<dbReference type="CDD" id="cd06583">
    <property type="entry name" value="PGRP"/>
    <property type="match status" value="1"/>
</dbReference>
<evidence type="ECO:0000256" key="10">
    <source>
        <dbReference type="ARBA" id="ARBA00023316"/>
    </source>
</evidence>
<evidence type="ECO:0000256" key="4">
    <source>
        <dbReference type="ARBA" id="ARBA00007553"/>
    </source>
</evidence>
<evidence type="ECO:0000256" key="5">
    <source>
        <dbReference type="ARBA" id="ARBA00011901"/>
    </source>
</evidence>
<proteinExistence type="inferred from homology"/>
<dbReference type="NCBIfam" id="NF008758">
    <property type="entry name" value="PRK11789.1"/>
    <property type="match status" value="1"/>
</dbReference>
<dbReference type="RefSeq" id="WP_096410184.1">
    <property type="nucleotide sequence ID" value="NZ_AP017372.2"/>
</dbReference>
<dbReference type="PANTHER" id="PTHR30417:SF4">
    <property type="entry name" value="1,6-ANHYDRO-N-ACETYLMURAMYL-L-ALANINE AMIDASE AMPD"/>
    <property type="match status" value="1"/>
</dbReference>
<evidence type="ECO:0000256" key="8">
    <source>
        <dbReference type="ARBA" id="ARBA00022801"/>
    </source>
</evidence>
<dbReference type="PANTHER" id="PTHR30417">
    <property type="entry name" value="N-ACETYLMURAMOYL-L-ALANINE AMIDASE AMID"/>
    <property type="match status" value="1"/>
</dbReference>
<dbReference type="EC" id="3.5.1.28" evidence="5"/>
<evidence type="ECO:0000256" key="3">
    <source>
        <dbReference type="ARBA" id="ARBA00004496"/>
    </source>
</evidence>
<evidence type="ECO:0000313" key="15">
    <source>
        <dbReference type="Proteomes" id="UP000218890"/>
    </source>
</evidence>
<reference evidence="14" key="1">
    <citation type="submission" date="2016-02" db="EMBL/GenBank/DDBJ databases">
        <title>Halorhodospira halochloris DSM-1059 complete genome, version 2.</title>
        <authorList>
            <person name="Tsukatani Y."/>
        </authorList>
    </citation>
    <scope>NUCLEOTIDE SEQUENCE</scope>
    <source>
        <strain evidence="14">DSM 1059</strain>
    </source>
</reference>
<evidence type="ECO:0000256" key="2">
    <source>
        <dbReference type="ARBA" id="ARBA00001947"/>
    </source>
</evidence>
<dbReference type="GO" id="GO:0009253">
    <property type="term" value="P:peptidoglycan catabolic process"/>
    <property type="evidence" value="ECO:0007669"/>
    <property type="project" value="InterPro"/>
</dbReference>
<name>A0A0X8XD18_HALHR</name>
<keyword evidence="10" id="KW-0961">Cell wall biogenesis/degradation</keyword>
<evidence type="ECO:0000256" key="12">
    <source>
        <dbReference type="ARBA" id="ARBA00042615"/>
    </source>
</evidence>
<evidence type="ECO:0000313" key="14">
    <source>
        <dbReference type="EMBL" id="BAU58899.1"/>
    </source>
</evidence>
<accession>A0A0X8XD18</accession>
<dbReference type="SUPFAM" id="SSF55846">
    <property type="entry name" value="N-acetylmuramoyl-L-alanine amidase-like"/>
    <property type="match status" value="1"/>
</dbReference>
<dbReference type="Pfam" id="PF01510">
    <property type="entry name" value="Amidase_2"/>
    <property type="match status" value="1"/>
</dbReference>
<dbReference type="Gene3D" id="3.40.80.10">
    <property type="entry name" value="Peptidoglycan recognition protein-like"/>
    <property type="match status" value="1"/>
</dbReference>
<organism evidence="14 15">
    <name type="scientific">Halorhodospira halochloris</name>
    <name type="common">Ectothiorhodospira halochloris</name>
    <dbReference type="NCBI Taxonomy" id="1052"/>
    <lineage>
        <taxon>Bacteria</taxon>
        <taxon>Pseudomonadati</taxon>
        <taxon>Pseudomonadota</taxon>
        <taxon>Gammaproteobacteria</taxon>
        <taxon>Chromatiales</taxon>
        <taxon>Ectothiorhodospiraceae</taxon>
        <taxon>Halorhodospira</taxon>
    </lineage>
</organism>
<comment type="subcellular location">
    <subcellularLocation>
        <location evidence="3">Cytoplasm</location>
    </subcellularLocation>
</comment>